<gene>
    <name evidence="3" type="ORF">HLB09_08205</name>
</gene>
<evidence type="ECO:0000313" key="3">
    <source>
        <dbReference type="EMBL" id="NNH23073.1"/>
    </source>
</evidence>
<feature type="transmembrane region" description="Helical" evidence="2">
    <location>
        <begin position="36"/>
        <end position="57"/>
    </location>
</feature>
<evidence type="ECO:0000256" key="2">
    <source>
        <dbReference type="SAM" id="Phobius"/>
    </source>
</evidence>
<keyword evidence="2" id="KW-1133">Transmembrane helix</keyword>
<dbReference type="AlphaFoldDB" id="A0A849BP23"/>
<feature type="transmembrane region" description="Helical" evidence="2">
    <location>
        <begin position="102"/>
        <end position="119"/>
    </location>
</feature>
<feature type="transmembrane region" description="Helical" evidence="2">
    <location>
        <begin position="63"/>
        <end position="90"/>
    </location>
</feature>
<feature type="region of interest" description="Disordered" evidence="1">
    <location>
        <begin position="1"/>
        <end position="26"/>
    </location>
</feature>
<feature type="transmembrane region" description="Helical" evidence="2">
    <location>
        <begin position="125"/>
        <end position="149"/>
    </location>
</feature>
<proteinExistence type="predicted"/>
<evidence type="ECO:0000256" key="1">
    <source>
        <dbReference type="SAM" id="MobiDB-lite"/>
    </source>
</evidence>
<sequence>MVGPSANEQRPGGPEDRGASRDPDEPVGAAAPAVRLVVVGLGVEALLLVAVALIYVVGTGEGLAASAGLAVGTAVLAVALAALLGGCAVGMARGRPRGRAPALVWQLLQLLVAVQVVLAETSGSSTWWAALGVAALAAVVGLALASGAVTRALPAVRSEDDGTLL</sequence>
<accession>A0A849BP23</accession>
<dbReference type="Proteomes" id="UP000555552">
    <property type="component" value="Unassembled WGS sequence"/>
</dbReference>
<dbReference type="RefSeq" id="WP_171202902.1">
    <property type="nucleotide sequence ID" value="NZ_BAAANP010000043.1"/>
</dbReference>
<name>A0A849BP23_9ACTN</name>
<keyword evidence="2" id="KW-0812">Transmembrane</keyword>
<keyword evidence="4" id="KW-1185">Reference proteome</keyword>
<reference evidence="3 4" key="1">
    <citation type="submission" date="2020-05" db="EMBL/GenBank/DDBJ databases">
        <title>MicrobeNet Type strains.</title>
        <authorList>
            <person name="Nicholson A.C."/>
        </authorList>
    </citation>
    <scope>NUCLEOTIDE SEQUENCE [LARGE SCALE GENOMIC DNA]</scope>
    <source>
        <strain evidence="3 4">JCM 14547</strain>
    </source>
</reference>
<organism evidence="3 4">
    <name type="scientific">Pseudokineococcus marinus</name>
    <dbReference type="NCBI Taxonomy" id="351215"/>
    <lineage>
        <taxon>Bacteria</taxon>
        <taxon>Bacillati</taxon>
        <taxon>Actinomycetota</taxon>
        <taxon>Actinomycetes</taxon>
        <taxon>Kineosporiales</taxon>
        <taxon>Kineosporiaceae</taxon>
        <taxon>Pseudokineococcus</taxon>
    </lineage>
</organism>
<dbReference type="EMBL" id="JABEMA010000095">
    <property type="protein sequence ID" value="NNH23073.1"/>
    <property type="molecule type" value="Genomic_DNA"/>
</dbReference>
<evidence type="ECO:0000313" key="4">
    <source>
        <dbReference type="Proteomes" id="UP000555552"/>
    </source>
</evidence>
<feature type="compositionally biased region" description="Basic and acidic residues" evidence="1">
    <location>
        <begin position="13"/>
        <end position="24"/>
    </location>
</feature>
<keyword evidence="2" id="KW-0472">Membrane</keyword>
<comment type="caution">
    <text evidence="3">The sequence shown here is derived from an EMBL/GenBank/DDBJ whole genome shotgun (WGS) entry which is preliminary data.</text>
</comment>
<protein>
    <submittedName>
        <fullName evidence="3">Uncharacterized protein</fullName>
    </submittedName>
</protein>